<evidence type="ECO:0000313" key="8">
    <source>
        <dbReference type="Proteomes" id="UP000017052"/>
    </source>
</evidence>
<comment type="caution">
    <text evidence="7">The sequence shown here is derived from an EMBL/GenBank/DDBJ whole genome shotgun (WGS) entry which is preliminary data.</text>
</comment>
<organism evidence="7 8">
    <name type="scientific">Propionibacterium acidifaciens F0233</name>
    <dbReference type="NCBI Taxonomy" id="553198"/>
    <lineage>
        <taxon>Bacteria</taxon>
        <taxon>Bacillati</taxon>
        <taxon>Actinomycetota</taxon>
        <taxon>Actinomycetes</taxon>
        <taxon>Propionibacteriales</taxon>
        <taxon>Propionibacteriaceae</taxon>
        <taxon>Propionibacterium</taxon>
    </lineage>
</organism>
<sequence length="231" mass="25615">MTDTDAQSTATRPSAAPTGRGTSTRTVAARRAWQEQKRRTTRDSIRRAGRSLLAEHDYDAITVAQIAQRAGVSQMTFFRHFSTKEDFIIGMMIDDETLRMIRAVIAEQPPGTPALRIGQDIAHELVRRLSATELSQMANWVRLIASHPSLLAALHGHRTRWVDTIETLLRPDSPPGQDLGRRMIALLLLDHLVETLSWWAARTDPDAPSPTELADLAAEAARAILDATRPS</sequence>
<dbReference type="PANTHER" id="PTHR30055:SF234">
    <property type="entry name" value="HTH-TYPE TRANSCRIPTIONAL REGULATOR BETI"/>
    <property type="match status" value="1"/>
</dbReference>
<dbReference type="InterPro" id="IPR050109">
    <property type="entry name" value="HTH-type_TetR-like_transc_reg"/>
</dbReference>
<dbReference type="GO" id="GO:0003700">
    <property type="term" value="F:DNA-binding transcription factor activity"/>
    <property type="evidence" value="ECO:0007669"/>
    <property type="project" value="TreeGrafter"/>
</dbReference>
<evidence type="ECO:0000259" key="6">
    <source>
        <dbReference type="PROSITE" id="PS50977"/>
    </source>
</evidence>
<keyword evidence="3" id="KW-0804">Transcription</keyword>
<dbReference type="PRINTS" id="PR00455">
    <property type="entry name" value="HTHTETR"/>
</dbReference>
<evidence type="ECO:0000256" key="3">
    <source>
        <dbReference type="ARBA" id="ARBA00023163"/>
    </source>
</evidence>
<keyword evidence="2 4" id="KW-0238">DNA-binding</keyword>
<keyword evidence="8" id="KW-1185">Reference proteome</keyword>
<evidence type="ECO:0000256" key="4">
    <source>
        <dbReference type="PROSITE-ProRule" id="PRU00335"/>
    </source>
</evidence>
<feature type="compositionally biased region" description="Basic and acidic residues" evidence="5">
    <location>
        <begin position="32"/>
        <end position="45"/>
    </location>
</feature>
<evidence type="ECO:0000256" key="1">
    <source>
        <dbReference type="ARBA" id="ARBA00023015"/>
    </source>
</evidence>
<dbReference type="GO" id="GO:0000976">
    <property type="term" value="F:transcription cis-regulatory region binding"/>
    <property type="evidence" value="ECO:0007669"/>
    <property type="project" value="TreeGrafter"/>
</dbReference>
<dbReference type="PROSITE" id="PS50977">
    <property type="entry name" value="HTH_TETR_2"/>
    <property type="match status" value="1"/>
</dbReference>
<dbReference type="Pfam" id="PF00440">
    <property type="entry name" value="TetR_N"/>
    <property type="match status" value="1"/>
</dbReference>
<evidence type="ECO:0000256" key="5">
    <source>
        <dbReference type="SAM" id="MobiDB-lite"/>
    </source>
</evidence>
<accession>U2SIP9</accession>
<dbReference type="AlphaFoldDB" id="U2SIP9"/>
<dbReference type="Gene3D" id="1.10.10.60">
    <property type="entry name" value="Homeodomain-like"/>
    <property type="match status" value="1"/>
</dbReference>
<evidence type="ECO:0000313" key="7">
    <source>
        <dbReference type="EMBL" id="ERK62502.1"/>
    </source>
</evidence>
<evidence type="ECO:0000256" key="2">
    <source>
        <dbReference type="ARBA" id="ARBA00023125"/>
    </source>
</evidence>
<dbReference type="RefSeq" id="WP_021796262.1">
    <property type="nucleotide sequence ID" value="NZ_ACVN02000028.1"/>
</dbReference>
<dbReference type="Proteomes" id="UP000017052">
    <property type="component" value="Unassembled WGS sequence"/>
</dbReference>
<keyword evidence="1" id="KW-0805">Transcription regulation</keyword>
<reference evidence="7" key="1">
    <citation type="submission" date="2013-08" db="EMBL/GenBank/DDBJ databases">
        <authorList>
            <person name="Durkin A.S."/>
            <person name="Haft D.R."/>
            <person name="McCorrison J."/>
            <person name="Torralba M."/>
            <person name="Gillis M."/>
            <person name="Haft D.H."/>
            <person name="Methe B."/>
            <person name="Sutton G."/>
            <person name="Nelson K.E."/>
        </authorList>
    </citation>
    <scope>NUCLEOTIDE SEQUENCE [LARGE SCALE GENOMIC DNA]</scope>
    <source>
        <strain evidence="7">F0233</strain>
    </source>
</reference>
<protein>
    <submittedName>
        <fullName evidence="7">Transcriptional regulator, TetR family</fullName>
    </submittedName>
</protein>
<name>U2SIP9_9ACTN</name>
<dbReference type="InterPro" id="IPR001647">
    <property type="entry name" value="HTH_TetR"/>
</dbReference>
<dbReference type="SUPFAM" id="SSF46689">
    <property type="entry name" value="Homeodomain-like"/>
    <property type="match status" value="1"/>
</dbReference>
<feature type="DNA-binding region" description="H-T-H motif" evidence="4">
    <location>
        <begin position="62"/>
        <end position="81"/>
    </location>
</feature>
<gene>
    <name evidence="7" type="ORF">HMPREF0682_1087</name>
</gene>
<dbReference type="EMBL" id="ACVN02000028">
    <property type="protein sequence ID" value="ERK62502.1"/>
    <property type="molecule type" value="Genomic_DNA"/>
</dbReference>
<dbReference type="Gene3D" id="1.10.357.10">
    <property type="entry name" value="Tetracycline Repressor, domain 2"/>
    <property type="match status" value="1"/>
</dbReference>
<dbReference type="PANTHER" id="PTHR30055">
    <property type="entry name" value="HTH-TYPE TRANSCRIPTIONAL REGULATOR RUTR"/>
    <property type="match status" value="1"/>
</dbReference>
<dbReference type="GeneID" id="95359698"/>
<feature type="compositionally biased region" description="Polar residues" evidence="5">
    <location>
        <begin position="1"/>
        <end position="12"/>
    </location>
</feature>
<dbReference type="InterPro" id="IPR009057">
    <property type="entry name" value="Homeodomain-like_sf"/>
</dbReference>
<proteinExistence type="predicted"/>
<feature type="domain" description="HTH tetR-type" evidence="6">
    <location>
        <begin position="39"/>
        <end position="99"/>
    </location>
</feature>
<feature type="region of interest" description="Disordered" evidence="5">
    <location>
        <begin position="1"/>
        <end position="45"/>
    </location>
</feature>